<dbReference type="Pfam" id="PF13947">
    <property type="entry name" value="GUB_WAK_bind"/>
    <property type="match status" value="1"/>
</dbReference>
<keyword evidence="11" id="KW-1185">Reference proteome</keyword>
<dbReference type="AlphaFoldDB" id="A0AAP0S340"/>
<accession>A0AAP0S340</accession>
<evidence type="ECO:0000313" key="11">
    <source>
        <dbReference type="Proteomes" id="UP001415857"/>
    </source>
</evidence>
<dbReference type="Pfam" id="PF08488">
    <property type="entry name" value="WAK"/>
    <property type="match status" value="1"/>
</dbReference>
<keyword evidence="3" id="KW-0808">Transferase</keyword>
<feature type="domain" description="Wall-associated receptor kinase" evidence="8">
    <location>
        <begin position="160"/>
        <end position="234"/>
    </location>
</feature>
<gene>
    <name evidence="10" type="ORF">L1049_025152</name>
</gene>
<keyword evidence="5" id="KW-1015">Disulfide bond</keyword>
<evidence type="ECO:0000256" key="2">
    <source>
        <dbReference type="ARBA" id="ARBA00022527"/>
    </source>
</evidence>
<sequence>MVFQLMAHAIIILWLNKALALAAPQAKPNCSEKCGSLVIPYPFGMGSPHCYMNEWFAVTCNSSSDHPKPFIRSIGLEVLNISLEGTVHVNSPVFSSNCHNRTGQVGVINLTDSPFSFSYRQNNFFAGGCDNLALLLAENQTSIGGCMSICNGNEGIDDGGCYGVNCCQTTIPSPLKFFNVSLGSFNSETDGGKCKYAFLAEDSSDTDATLAVQAMEYKYPLHLSAVLDWVIDTKTCDASDYSRFSTCGPNAYCSNLTSTTTQCFCDVGYKGNPNFSKGVQINAWTRLTILTAAG</sequence>
<evidence type="ECO:0000256" key="5">
    <source>
        <dbReference type="ARBA" id="ARBA00023157"/>
    </source>
</evidence>
<dbReference type="PANTHER" id="PTHR33491">
    <property type="entry name" value="OSJNBA0016N04.9 PROTEIN"/>
    <property type="match status" value="1"/>
</dbReference>
<comment type="caution">
    <text evidence="10">The sequence shown here is derived from an EMBL/GenBank/DDBJ whole genome shotgun (WGS) entry which is preliminary data.</text>
</comment>
<evidence type="ECO:0000259" key="8">
    <source>
        <dbReference type="Pfam" id="PF08488"/>
    </source>
</evidence>
<feature type="domain" description="Wall-associated receptor kinase galacturonan-binding" evidence="9">
    <location>
        <begin position="30"/>
        <end position="89"/>
    </location>
</feature>
<organism evidence="10 11">
    <name type="scientific">Liquidambar formosana</name>
    <name type="common">Formosan gum</name>
    <dbReference type="NCBI Taxonomy" id="63359"/>
    <lineage>
        <taxon>Eukaryota</taxon>
        <taxon>Viridiplantae</taxon>
        <taxon>Streptophyta</taxon>
        <taxon>Embryophyta</taxon>
        <taxon>Tracheophyta</taxon>
        <taxon>Spermatophyta</taxon>
        <taxon>Magnoliopsida</taxon>
        <taxon>eudicotyledons</taxon>
        <taxon>Gunneridae</taxon>
        <taxon>Pentapetalae</taxon>
        <taxon>Saxifragales</taxon>
        <taxon>Altingiaceae</taxon>
        <taxon>Liquidambar</taxon>
    </lineage>
</organism>
<evidence type="ECO:0000256" key="6">
    <source>
        <dbReference type="ARBA" id="ARBA00023180"/>
    </source>
</evidence>
<keyword evidence="6" id="KW-0325">Glycoprotein</keyword>
<evidence type="ECO:0000256" key="7">
    <source>
        <dbReference type="SAM" id="SignalP"/>
    </source>
</evidence>
<evidence type="ECO:0000256" key="3">
    <source>
        <dbReference type="ARBA" id="ARBA00022679"/>
    </source>
</evidence>
<keyword evidence="4 7" id="KW-0732">Signal</keyword>
<dbReference type="EMBL" id="JBBPBK010000005">
    <property type="protein sequence ID" value="KAK9285950.1"/>
    <property type="molecule type" value="Genomic_DNA"/>
</dbReference>
<dbReference type="Proteomes" id="UP001415857">
    <property type="component" value="Unassembled WGS sequence"/>
</dbReference>
<comment type="subcellular location">
    <subcellularLocation>
        <location evidence="1">Membrane</location>
        <topology evidence="1">Single-pass type I membrane protein</topology>
    </subcellularLocation>
</comment>
<evidence type="ECO:0000256" key="4">
    <source>
        <dbReference type="ARBA" id="ARBA00022729"/>
    </source>
</evidence>
<keyword evidence="2" id="KW-0723">Serine/threonine-protein kinase</keyword>
<evidence type="ECO:0000259" key="9">
    <source>
        <dbReference type="Pfam" id="PF13947"/>
    </source>
</evidence>
<dbReference type="InterPro" id="IPR013695">
    <property type="entry name" value="WAK"/>
</dbReference>
<evidence type="ECO:0000313" key="10">
    <source>
        <dbReference type="EMBL" id="KAK9285950.1"/>
    </source>
</evidence>
<proteinExistence type="predicted"/>
<keyword evidence="2" id="KW-0418">Kinase</keyword>
<dbReference type="InterPro" id="IPR025287">
    <property type="entry name" value="WAK_GUB"/>
</dbReference>
<dbReference type="GO" id="GO:0004674">
    <property type="term" value="F:protein serine/threonine kinase activity"/>
    <property type="evidence" value="ECO:0007669"/>
    <property type="project" value="UniProtKB-KW"/>
</dbReference>
<dbReference type="GO" id="GO:0016020">
    <property type="term" value="C:membrane"/>
    <property type="evidence" value="ECO:0007669"/>
    <property type="project" value="UniProtKB-SubCell"/>
</dbReference>
<reference evidence="10 11" key="1">
    <citation type="journal article" date="2024" name="Plant J.">
        <title>Genome sequences and population genomics reveal climatic adaptation and genomic divergence between two closely related sweetgum species.</title>
        <authorList>
            <person name="Xu W.Q."/>
            <person name="Ren C.Q."/>
            <person name="Zhang X.Y."/>
            <person name="Comes H.P."/>
            <person name="Liu X.H."/>
            <person name="Li Y.G."/>
            <person name="Kettle C.J."/>
            <person name="Jalonen R."/>
            <person name="Gaisberger H."/>
            <person name="Ma Y.Z."/>
            <person name="Qiu Y.X."/>
        </authorList>
    </citation>
    <scope>NUCLEOTIDE SEQUENCE [LARGE SCALE GENOMIC DNA]</scope>
    <source>
        <strain evidence="10">Hangzhou</strain>
    </source>
</reference>
<dbReference type="GO" id="GO:0030247">
    <property type="term" value="F:polysaccharide binding"/>
    <property type="evidence" value="ECO:0007669"/>
    <property type="project" value="InterPro"/>
</dbReference>
<name>A0AAP0S340_LIQFO</name>
<feature type="chain" id="PRO_5043050089" evidence="7">
    <location>
        <begin position="23"/>
        <end position="294"/>
    </location>
</feature>
<protein>
    <submittedName>
        <fullName evidence="10">Uncharacterized protein</fullName>
    </submittedName>
</protein>
<evidence type="ECO:0000256" key="1">
    <source>
        <dbReference type="ARBA" id="ARBA00004479"/>
    </source>
</evidence>
<feature type="signal peptide" evidence="7">
    <location>
        <begin position="1"/>
        <end position="22"/>
    </location>
</feature>